<keyword evidence="1" id="KW-0812">Transmembrane</keyword>
<comment type="caution">
    <text evidence="2">The sequence shown here is derived from an EMBL/GenBank/DDBJ whole genome shotgun (WGS) entry which is preliminary data.</text>
</comment>
<keyword evidence="1" id="KW-1133">Transmembrane helix</keyword>
<accession>A0AA94JNL6</accession>
<sequence length="113" mass="12874">MVSLKNLNKVKANSILESVVALCIISICLYTAMLIFSAVLTPKSAPKYYQTQHQTNGLFYLTQLQLDSLVQEAENITIETKLIDINLKEIKVSYKDSSETELTKKFYILNHEE</sequence>
<evidence type="ECO:0000313" key="2">
    <source>
        <dbReference type="EMBL" id="RVU86963.1"/>
    </source>
</evidence>
<proteinExistence type="predicted"/>
<organism evidence="2">
    <name type="scientific">Flavobacterium columnare</name>
    <dbReference type="NCBI Taxonomy" id="996"/>
    <lineage>
        <taxon>Bacteria</taxon>
        <taxon>Pseudomonadati</taxon>
        <taxon>Bacteroidota</taxon>
        <taxon>Flavobacteriia</taxon>
        <taxon>Flavobacteriales</taxon>
        <taxon>Flavobacteriaceae</taxon>
        <taxon>Flavobacterium</taxon>
    </lineage>
</organism>
<dbReference type="RefSeq" id="WP_060383529.1">
    <property type="nucleotide sequence ID" value="NZ_MTDB01000001.1"/>
</dbReference>
<evidence type="ECO:0000256" key="1">
    <source>
        <dbReference type="SAM" id="Phobius"/>
    </source>
</evidence>
<reference evidence="2" key="1">
    <citation type="submission" date="2018-12" db="EMBL/GenBank/DDBJ databases">
        <title>Draft genome sequence of Flaovobacterium columnare BGFS27 isolated from channel catfish in Alabama.</title>
        <authorList>
            <person name="Cai W."/>
            <person name="Arias C."/>
        </authorList>
    </citation>
    <scope>NUCLEOTIDE SEQUENCE [LARGE SCALE GENOMIC DNA]</scope>
    <source>
        <strain evidence="2">BGFS27</strain>
    </source>
</reference>
<name>A0AA94JNL6_9FLAO</name>
<dbReference type="EMBL" id="RWGX01000006">
    <property type="protein sequence ID" value="RVU86963.1"/>
    <property type="molecule type" value="Genomic_DNA"/>
</dbReference>
<keyword evidence="1" id="KW-0472">Membrane</keyword>
<protein>
    <submittedName>
        <fullName evidence="2">Uncharacterized protein</fullName>
    </submittedName>
</protein>
<dbReference type="AlphaFoldDB" id="A0AA94JNL6"/>
<dbReference type="KEGG" id="fcv:AWN65_12945"/>
<feature type="transmembrane region" description="Helical" evidence="1">
    <location>
        <begin position="15"/>
        <end position="40"/>
    </location>
</feature>
<gene>
    <name evidence="2" type="ORF">EJB19_15635</name>
</gene>
<dbReference type="GeneID" id="56896669"/>